<dbReference type="Proteomes" id="UP000886819">
    <property type="component" value="Unassembled WGS sequence"/>
</dbReference>
<sequence length="237" mass="26454">MTMRKHWVAIGLALALLLSAAGGHALSQAEYEERYAQISAEYGRIRYGDTNEDIIPIKERLKELGYYAYNVNDRFHRTLEIALRVFCQQMGLEGDGRELTPLLQAILRNEPDLPAAISPQIDTSLYSYEPDGTTYTPYTYARLMRESVREQASVGFEGQIVQVAGGVDEPYLYAVQMEEDPEQIVYVSYQPLPRTTAFQAGDRVAVFGVTQGLTAVAQMGTETQRLSVAADRVGFLP</sequence>
<protein>
    <recommendedName>
        <fullName evidence="2">Peptidoglycan binding-like domain-containing protein</fullName>
    </recommendedName>
</protein>
<organism evidence="3 4">
    <name type="scientific">Candidatus Avichristensenella intestinipullorum</name>
    <dbReference type="NCBI Taxonomy" id="2840693"/>
    <lineage>
        <taxon>Bacteria</taxon>
        <taxon>Bacillati</taxon>
        <taxon>Bacillota</taxon>
        <taxon>Clostridia</taxon>
        <taxon>Candidatus Avichristensenella</taxon>
    </lineage>
</organism>
<dbReference type="InterPro" id="IPR036365">
    <property type="entry name" value="PGBD-like_sf"/>
</dbReference>
<dbReference type="Gene3D" id="1.10.101.10">
    <property type="entry name" value="PGBD-like superfamily/PGBD"/>
    <property type="match status" value="1"/>
</dbReference>
<dbReference type="InterPro" id="IPR002477">
    <property type="entry name" value="Peptidoglycan-bd-like"/>
</dbReference>
<dbReference type="Pfam" id="PF01471">
    <property type="entry name" value="PG_binding_1"/>
    <property type="match status" value="1"/>
</dbReference>
<feature type="signal peptide" evidence="1">
    <location>
        <begin position="1"/>
        <end position="25"/>
    </location>
</feature>
<evidence type="ECO:0000256" key="1">
    <source>
        <dbReference type="SAM" id="SignalP"/>
    </source>
</evidence>
<name>A0A9D0YVD4_9FIRM</name>
<proteinExistence type="predicted"/>
<feature type="domain" description="Peptidoglycan binding-like" evidence="2">
    <location>
        <begin position="51"/>
        <end position="96"/>
    </location>
</feature>
<reference evidence="3" key="1">
    <citation type="submission" date="2020-10" db="EMBL/GenBank/DDBJ databases">
        <authorList>
            <person name="Gilroy R."/>
        </authorList>
    </citation>
    <scope>NUCLEOTIDE SEQUENCE</scope>
    <source>
        <strain evidence="3">ChiHile30-977</strain>
    </source>
</reference>
<keyword evidence="1" id="KW-0732">Signal</keyword>
<evidence type="ECO:0000313" key="4">
    <source>
        <dbReference type="Proteomes" id="UP000886819"/>
    </source>
</evidence>
<dbReference type="EMBL" id="DVFI01000062">
    <property type="protein sequence ID" value="HIQ62777.1"/>
    <property type="molecule type" value="Genomic_DNA"/>
</dbReference>
<feature type="chain" id="PRO_5038822942" description="Peptidoglycan binding-like domain-containing protein" evidence="1">
    <location>
        <begin position="26"/>
        <end position="237"/>
    </location>
</feature>
<comment type="caution">
    <text evidence="3">The sequence shown here is derived from an EMBL/GenBank/DDBJ whole genome shotgun (WGS) entry which is preliminary data.</text>
</comment>
<evidence type="ECO:0000313" key="3">
    <source>
        <dbReference type="EMBL" id="HIQ62777.1"/>
    </source>
</evidence>
<dbReference type="InterPro" id="IPR036366">
    <property type="entry name" value="PGBDSf"/>
</dbReference>
<dbReference type="SUPFAM" id="SSF47090">
    <property type="entry name" value="PGBD-like"/>
    <property type="match status" value="1"/>
</dbReference>
<gene>
    <name evidence="3" type="ORF">IAA66_04215</name>
</gene>
<reference evidence="3" key="2">
    <citation type="journal article" date="2021" name="PeerJ">
        <title>Extensive microbial diversity within the chicken gut microbiome revealed by metagenomics and culture.</title>
        <authorList>
            <person name="Gilroy R."/>
            <person name="Ravi A."/>
            <person name="Getino M."/>
            <person name="Pursley I."/>
            <person name="Horton D.L."/>
            <person name="Alikhan N.F."/>
            <person name="Baker D."/>
            <person name="Gharbi K."/>
            <person name="Hall N."/>
            <person name="Watson M."/>
            <person name="Adriaenssens E.M."/>
            <person name="Foster-Nyarko E."/>
            <person name="Jarju S."/>
            <person name="Secka A."/>
            <person name="Antonio M."/>
            <person name="Oren A."/>
            <person name="Chaudhuri R.R."/>
            <person name="La Ragione R."/>
            <person name="Hildebrand F."/>
            <person name="Pallen M.J."/>
        </authorList>
    </citation>
    <scope>NUCLEOTIDE SEQUENCE</scope>
    <source>
        <strain evidence="3">ChiHile30-977</strain>
    </source>
</reference>
<evidence type="ECO:0000259" key="2">
    <source>
        <dbReference type="Pfam" id="PF01471"/>
    </source>
</evidence>
<dbReference type="AlphaFoldDB" id="A0A9D0YVD4"/>
<accession>A0A9D0YVD4</accession>